<protein>
    <recommendedName>
        <fullName evidence="6">Aminotransferase class I/classII large domain-containing protein</fullName>
    </recommendedName>
</protein>
<keyword evidence="4" id="KW-0808">Transferase</keyword>
<comment type="cofactor">
    <cofactor evidence="1">
        <name>pyridoxal 5'-phosphate</name>
        <dbReference type="ChEBI" id="CHEBI:597326"/>
    </cofactor>
</comment>
<dbReference type="InterPro" id="IPR004838">
    <property type="entry name" value="NHTrfase_class1_PyrdxlP-BS"/>
</dbReference>
<evidence type="ECO:0000259" key="6">
    <source>
        <dbReference type="Pfam" id="PF00155"/>
    </source>
</evidence>
<dbReference type="Gene3D" id="3.40.640.10">
    <property type="entry name" value="Type I PLP-dependent aspartate aminotransferase-like (Major domain)"/>
    <property type="match status" value="1"/>
</dbReference>
<dbReference type="SUPFAM" id="SSF53383">
    <property type="entry name" value="PLP-dependent transferases"/>
    <property type="match status" value="1"/>
</dbReference>
<feature type="non-terminal residue" evidence="7">
    <location>
        <position position="1"/>
    </location>
</feature>
<dbReference type="InterPro" id="IPR015424">
    <property type="entry name" value="PyrdxlP-dep_Trfase"/>
</dbReference>
<dbReference type="Pfam" id="PF00155">
    <property type="entry name" value="Aminotran_1_2"/>
    <property type="match status" value="1"/>
</dbReference>
<dbReference type="CDD" id="cd00609">
    <property type="entry name" value="AAT_like"/>
    <property type="match status" value="1"/>
</dbReference>
<dbReference type="GO" id="GO:0006520">
    <property type="term" value="P:amino acid metabolic process"/>
    <property type="evidence" value="ECO:0007669"/>
    <property type="project" value="InterPro"/>
</dbReference>
<keyword evidence="5" id="KW-0663">Pyridoxal phosphate</keyword>
<evidence type="ECO:0000256" key="1">
    <source>
        <dbReference type="ARBA" id="ARBA00001933"/>
    </source>
</evidence>
<evidence type="ECO:0000256" key="5">
    <source>
        <dbReference type="ARBA" id="ARBA00022898"/>
    </source>
</evidence>
<feature type="domain" description="Aminotransferase class I/classII large" evidence="6">
    <location>
        <begin position="3"/>
        <end position="241"/>
    </location>
</feature>
<accession>A0A382YD13</accession>
<dbReference type="PANTHER" id="PTHR46383:SF1">
    <property type="entry name" value="ASPARTATE AMINOTRANSFERASE"/>
    <property type="match status" value="1"/>
</dbReference>
<dbReference type="PROSITE" id="PS00105">
    <property type="entry name" value="AA_TRANSFER_CLASS_1"/>
    <property type="match status" value="1"/>
</dbReference>
<organism evidence="7">
    <name type="scientific">marine metagenome</name>
    <dbReference type="NCBI Taxonomy" id="408172"/>
    <lineage>
        <taxon>unclassified sequences</taxon>
        <taxon>metagenomes</taxon>
        <taxon>ecological metagenomes</taxon>
    </lineage>
</organism>
<comment type="similarity">
    <text evidence="2">Belongs to the class-I pyridoxal-phosphate-dependent aminotransferase family.</text>
</comment>
<dbReference type="Gene3D" id="3.90.1150.10">
    <property type="entry name" value="Aspartate Aminotransferase, domain 1"/>
    <property type="match status" value="1"/>
</dbReference>
<dbReference type="GO" id="GO:0008483">
    <property type="term" value="F:transaminase activity"/>
    <property type="evidence" value="ECO:0007669"/>
    <property type="project" value="UniProtKB-KW"/>
</dbReference>
<sequence length="249" mass="27190">PMKLLASNNFEVDLNDVANQISAKTKLMIINSPNNPCGSVISKEDLTALAQLAQKNDIMILTDEVYRKFLYEGEYFSPASVPGMTERTIILDGFSKTYSMTGWRAGFGVMPENLVEPISRLSTNSVSCTASFTQIATLEAMNGPQEEPMQMVEEFKKRRGVIVDGLNSIPGITCPMPGGAFYVFPSIEGTGMSSKQFANDLLEKHGVACLAGESFGEYGKGCIRFSFANSMENLEDALERINSFVKANS</sequence>
<evidence type="ECO:0000313" key="7">
    <source>
        <dbReference type="EMBL" id="SVD81124.1"/>
    </source>
</evidence>
<proteinExistence type="inferred from homology"/>
<dbReference type="AlphaFoldDB" id="A0A382YD13"/>
<dbReference type="EMBL" id="UINC01174811">
    <property type="protein sequence ID" value="SVD81124.1"/>
    <property type="molecule type" value="Genomic_DNA"/>
</dbReference>
<name>A0A382YD13_9ZZZZ</name>
<dbReference type="GO" id="GO:0030170">
    <property type="term" value="F:pyridoxal phosphate binding"/>
    <property type="evidence" value="ECO:0007669"/>
    <property type="project" value="InterPro"/>
</dbReference>
<evidence type="ECO:0000256" key="3">
    <source>
        <dbReference type="ARBA" id="ARBA00022576"/>
    </source>
</evidence>
<dbReference type="InterPro" id="IPR004839">
    <property type="entry name" value="Aminotransferase_I/II_large"/>
</dbReference>
<dbReference type="InterPro" id="IPR015422">
    <property type="entry name" value="PyrdxlP-dep_Trfase_small"/>
</dbReference>
<dbReference type="InterPro" id="IPR050596">
    <property type="entry name" value="AspAT/PAT-like"/>
</dbReference>
<gene>
    <name evidence="7" type="ORF">METZ01_LOCUS433978</name>
</gene>
<keyword evidence="3" id="KW-0032">Aminotransferase</keyword>
<evidence type="ECO:0000256" key="2">
    <source>
        <dbReference type="ARBA" id="ARBA00007441"/>
    </source>
</evidence>
<evidence type="ECO:0000256" key="4">
    <source>
        <dbReference type="ARBA" id="ARBA00022679"/>
    </source>
</evidence>
<dbReference type="InterPro" id="IPR015421">
    <property type="entry name" value="PyrdxlP-dep_Trfase_major"/>
</dbReference>
<dbReference type="PANTHER" id="PTHR46383">
    <property type="entry name" value="ASPARTATE AMINOTRANSFERASE"/>
    <property type="match status" value="1"/>
</dbReference>
<reference evidence="7" key="1">
    <citation type="submission" date="2018-05" db="EMBL/GenBank/DDBJ databases">
        <authorList>
            <person name="Lanie J.A."/>
            <person name="Ng W.-L."/>
            <person name="Kazmierczak K.M."/>
            <person name="Andrzejewski T.M."/>
            <person name="Davidsen T.M."/>
            <person name="Wayne K.J."/>
            <person name="Tettelin H."/>
            <person name="Glass J.I."/>
            <person name="Rusch D."/>
            <person name="Podicherti R."/>
            <person name="Tsui H.-C.T."/>
            <person name="Winkler M.E."/>
        </authorList>
    </citation>
    <scope>NUCLEOTIDE SEQUENCE</scope>
</reference>